<feature type="region of interest" description="Disordered" evidence="1">
    <location>
        <begin position="1"/>
        <end position="59"/>
    </location>
</feature>
<reference evidence="2 3" key="1">
    <citation type="submission" date="2019-03" db="EMBL/GenBank/DDBJ databases">
        <title>Single cell metagenomics reveals metabolic interactions within the superorganism composed of flagellate Streblomastix strix and complex community of Bacteroidetes bacteria on its surface.</title>
        <authorList>
            <person name="Treitli S.C."/>
            <person name="Kolisko M."/>
            <person name="Husnik F."/>
            <person name="Keeling P."/>
            <person name="Hampl V."/>
        </authorList>
    </citation>
    <scope>NUCLEOTIDE SEQUENCE [LARGE SCALE GENOMIC DNA]</scope>
    <source>
        <strain evidence="2">ST1C</strain>
    </source>
</reference>
<name>A0A5J4WI95_9EUKA</name>
<organism evidence="2 3">
    <name type="scientific">Streblomastix strix</name>
    <dbReference type="NCBI Taxonomy" id="222440"/>
    <lineage>
        <taxon>Eukaryota</taxon>
        <taxon>Metamonada</taxon>
        <taxon>Preaxostyla</taxon>
        <taxon>Oxymonadida</taxon>
        <taxon>Streblomastigidae</taxon>
        <taxon>Streblomastix</taxon>
    </lineage>
</organism>
<comment type="caution">
    <text evidence="2">The sequence shown here is derived from an EMBL/GenBank/DDBJ whole genome shotgun (WGS) entry which is preliminary data.</text>
</comment>
<accession>A0A5J4WI95</accession>
<protein>
    <submittedName>
        <fullName evidence="2">Uncharacterized protein</fullName>
    </submittedName>
</protein>
<dbReference type="AlphaFoldDB" id="A0A5J4WI95"/>
<gene>
    <name evidence="2" type="ORF">EZS28_009925</name>
</gene>
<feature type="compositionally biased region" description="Acidic residues" evidence="1">
    <location>
        <begin position="25"/>
        <end position="51"/>
    </location>
</feature>
<dbReference type="EMBL" id="SNRW01001913">
    <property type="protein sequence ID" value="KAA6394548.1"/>
    <property type="molecule type" value="Genomic_DNA"/>
</dbReference>
<sequence length="257" mass="30143">MNLENDQNENEIQSKLDLFGNYNKDDDEEESEEEGEKERKEEEEDDDDEDEVIHPIDIDTNNPRWDLFLNQKEKNIQNFPIFDKRKDQNEDKGQMEVRNQVVTHISLTLTTSLLRYNSLFSLRKHWDRDYNRAICVIQRLVPSVCQIIHPTASEVLYQSGQQIAQLIIYELVYLWLLRKRIALNINQMDQCSIGQKHNPTNIKICTQLTRELDAGICECLLSLMRIGEGNIEEQKQESSDKISRLVNGFYVNGRIPV</sequence>
<evidence type="ECO:0000313" key="2">
    <source>
        <dbReference type="EMBL" id="KAA6394548.1"/>
    </source>
</evidence>
<evidence type="ECO:0000313" key="3">
    <source>
        <dbReference type="Proteomes" id="UP000324800"/>
    </source>
</evidence>
<dbReference type="Proteomes" id="UP000324800">
    <property type="component" value="Unassembled WGS sequence"/>
</dbReference>
<proteinExistence type="predicted"/>
<evidence type="ECO:0000256" key="1">
    <source>
        <dbReference type="SAM" id="MobiDB-lite"/>
    </source>
</evidence>